<keyword evidence="1" id="KW-0472">Membrane</keyword>
<keyword evidence="3" id="KW-0378">Hydrolase</keyword>
<dbReference type="InterPro" id="IPR003675">
    <property type="entry name" value="Rce1/LyrA-like_dom"/>
</dbReference>
<dbReference type="GO" id="GO:0004175">
    <property type="term" value="F:endopeptidase activity"/>
    <property type="evidence" value="ECO:0007669"/>
    <property type="project" value="UniProtKB-ARBA"/>
</dbReference>
<feature type="transmembrane region" description="Helical" evidence="1">
    <location>
        <begin position="213"/>
        <end position="234"/>
    </location>
</feature>
<name>A0A1T5L851_9FIRM</name>
<feature type="transmembrane region" description="Helical" evidence="1">
    <location>
        <begin position="150"/>
        <end position="168"/>
    </location>
</feature>
<dbReference type="AlphaFoldDB" id="A0A1T5L851"/>
<keyword evidence="1" id="KW-0812">Transmembrane</keyword>
<dbReference type="STRING" id="36842.SAMN02194393_02567"/>
<reference evidence="3 4" key="1">
    <citation type="submission" date="2017-02" db="EMBL/GenBank/DDBJ databases">
        <authorList>
            <person name="Peterson S.W."/>
        </authorList>
    </citation>
    <scope>NUCLEOTIDE SEQUENCE [LARGE SCALE GENOMIC DNA]</scope>
    <source>
        <strain evidence="3 4">M1</strain>
    </source>
</reference>
<dbReference type="RefSeq" id="WP_170917400.1">
    <property type="nucleotide sequence ID" value="NZ_FUZT01000006.1"/>
</dbReference>
<evidence type="ECO:0000313" key="3">
    <source>
        <dbReference type="EMBL" id="SKC72123.1"/>
    </source>
</evidence>
<proteinExistence type="predicted"/>
<dbReference type="GO" id="GO:0080120">
    <property type="term" value="P:CAAX-box protein maturation"/>
    <property type="evidence" value="ECO:0007669"/>
    <property type="project" value="UniProtKB-ARBA"/>
</dbReference>
<keyword evidence="4" id="KW-1185">Reference proteome</keyword>
<dbReference type="Proteomes" id="UP000190285">
    <property type="component" value="Unassembled WGS sequence"/>
</dbReference>
<evidence type="ECO:0000259" key="2">
    <source>
        <dbReference type="Pfam" id="PF02517"/>
    </source>
</evidence>
<keyword evidence="1" id="KW-1133">Transmembrane helix</keyword>
<feature type="transmembrane region" description="Helical" evidence="1">
    <location>
        <begin position="6"/>
        <end position="25"/>
    </location>
</feature>
<accession>A0A1T5L851</accession>
<dbReference type="GO" id="GO:0006508">
    <property type="term" value="P:proteolysis"/>
    <property type="evidence" value="ECO:0007669"/>
    <property type="project" value="UniProtKB-KW"/>
</dbReference>
<feature type="transmembrane region" description="Helical" evidence="1">
    <location>
        <begin position="189"/>
        <end position="207"/>
    </location>
</feature>
<feature type="transmembrane region" description="Helical" evidence="1">
    <location>
        <begin position="111"/>
        <end position="130"/>
    </location>
</feature>
<gene>
    <name evidence="3" type="ORF">SAMN02194393_02567</name>
</gene>
<feature type="transmembrane region" description="Helical" evidence="1">
    <location>
        <begin position="241"/>
        <end position="259"/>
    </location>
</feature>
<feature type="transmembrane region" description="Helical" evidence="1">
    <location>
        <begin position="60"/>
        <end position="76"/>
    </location>
</feature>
<organism evidence="3 4">
    <name type="scientific">Maledivibacter halophilus</name>
    <dbReference type="NCBI Taxonomy" id="36842"/>
    <lineage>
        <taxon>Bacteria</taxon>
        <taxon>Bacillati</taxon>
        <taxon>Bacillota</taxon>
        <taxon>Clostridia</taxon>
        <taxon>Peptostreptococcales</taxon>
        <taxon>Caminicellaceae</taxon>
        <taxon>Maledivibacter</taxon>
    </lineage>
</organism>
<dbReference type="EMBL" id="FUZT01000006">
    <property type="protein sequence ID" value="SKC72123.1"/>
    <property type="molecule type" value="Genomic_DNA"/>
</dbReference>
<feature type="domain" description="CAAX prenyl protease 2/Lysostaphin resistance protein A-like" evidence="2">
    <location>
        <begin position="157"/>
        <end position="250"/>
    </location>
</feature>
<keyword evidence="3" id="KW-0645">Protease</keyword>
<sequence>MGVLVIVIAVIILFLTLIYFDKTKIESELYINKSRQIARIVILLKTINLILFEITDKIEGFAIGEFIGLFLAYAVYKGQLRIGQVLSERKNLIGSSILKGSFSWKNIDWRLIIKINLIFIIWSFLIFSIWKPRINPNLINDISNISSIEYILDIINTIIAVVFLAPITEELTFRFMTINVFLQWFGKKNKISIFFAILIPTLMWVFLHSSVMVNYWVKYIQILPVGLIFGYIMYKKDIEHSILLHMISNATILIVSLILF</sequence>
<protein>
    <submittedName>
        <fullName evidence="3">CAAX protease self-immunity</fullName>
    </submittedName>
</protein>
<evidence type="ECO:0000313" key="4">
    <source>
        <dbReference type="Proteomes" id="UP000190285"/>
    </source>
</evidence>
<evidence type="ECO:0000256" key="1">
    <source>
        <dbReference type="SAM" id="Phobius"/>
    </source>
</evidence>
<dbReference type="Pfam" id="PF02517">
    <property type="entry name" value="Rce1-like"/>
    <property type="match status" value="1"/>
</dbReference>